<organism evidence="1">
    <name type="scientific">Siphoviridae sp. ctLqe90</name>
    <dbReference type="NCBI Taxonomy" id="2825456"/>
    <lineage>
        <taxon>Viruses</taxon>
        <taxon>Duplodnaviria</taxon>
        <taxon>Heunggongvirae</taxon>
        <taxon>Uroviricota</taxon>
        <taxon>Caudoviricetes</taxon>
    </lineage>
</organism>
<reference evidence="1" key="1">
    <citation type="journal article" date="2021" name="Proc. Natl. Acad. Sci. U.S.A.">
        <title>A Catalog of Tens of Thousands of Viruses from Human Metagenomes Reveals Hidden Associations with Chronic Diseases.</title>
        <authorList>
            <person name="Tisza M.J."/>
            <person name="Buck C.B."/>
        </authorList>
    </citation>
    <scope>NUCLEOTIDE SEQUENCE</scope>
    <source>
        <strain evidence="1">CtLqe90</strain>
    </source>
</reference>
<protein>
    <submittedName>
        <fullName evidence="1">Uncharacterized protein</fullName>
    </submittedName>
</protein>
<accession>A0A8S5Q1F8</accession>
<evidence type="ECO:0000313" key="1">
    <source>
        <dbReference type="EMBL" id="DAE13159.1"/>
    </source>
</evidence>
<sequence>MLGCECNIKSLQRKAIRRSLCRVYGDKWLRTCSNKNSDYCN</sequence>
<name>A0A8S5Q1F8_9CAUD</name>
<dbReference type="EMBL" id="BK015564">
    <property type="protein sequence ID" value="DAE13159.1"/>
    <property type="molecule type" value="Genomic_DNA"/>
</dbReference>
<proteinExistence type="predicted"/>